<keyword evidence="1 5" id="KW-0673">Quorum sensing</keyword>
<dbReference type="SUPFAM" id="SSF55729">
    <property type="entry name" value="Acyl-CoA N-acyltransferases (Nat)"/>
    <property type="match status" value="1"/>
</dbReference>
<keyword evidence="8" id="KW-1185">Reference proteome</keyword>
<dbReference type="InterPro" id="IPR001690">
    <property type="entry name" value="Autoind_synthase"/>
</dbReference>
<dbReference type="PANTHER" id="PTHR39322:SF1">
    <property type="entry name" value="ISOVALERYL-HOMOSERINE LACTONE SYNTHASE"/>
    <property type="match status" value="1"/>
</dbReference>
<evidence type="ECO:0000256" key="4">
    <source>
        <dbReference type="ARBA" id="ARBA00022929"/>
    </source>
</evidence>
<dbReference type="PANTHER" id="PTHR39322">
    <property type="entry name" value="ACYL-HOMOSERINE-LACTONE SYNTHASE"/>
    <property type="match status" value="1"/>
</dbReference>
<evidence type="ECO:0000256" key="5">
    <source>
        <dbReference type="PROSITE-ProRule" id="PRU00533"/>
    </source>
</evidence>
<accession>A0ABQ1JS06</accession>
<comment type="similarity">
    <text evidence="5 6">Belongs to the autoinducer synthase family.</text>
</comment>
<dbReference type="Pfam" id="PF00765">
    <property type="entry name" value="Autoind_synth"/>
    <property type="match status" value="1"/>
</dbReference>
<sequence length="207" mass="22804">MINVSARVQPSCQKEAMRAMFAARKQVFVDLLGWDLPVLEDRFEIDQFDTPDARYLILLGAEGQHRASARLLPSTGPHILGDLYPHLCDGEVPRGPAILEISRFCLDRDQDSASRLSARNQLVTALVDHALREGIGCYTGVAELGWLAQILRFGWHCEPLGEPKGDIGSKIGALSIRIDNETRASLKCTGIYAPLSLQLVESREPVA</sequence>
<reference evidence="8" key="1">
    <citation type="journal article" date="2019" name="Int. J. Syst. Evol. Microbiol.">
        <title>The Global Catalogue of Microorganisms (GCM) 10K type strain sequencing project: providing services to taxonomists for standard genome sequencing and annotation.</title>
        <authorList>
            <consortium name="The Broad Institute Genomics Platform"/>
            <consortium name="The Broad Institute Genome Sequencing Center for Infectious Disease"/>
            <person name="Wu L."/>
            <person name="Ma J."/>
        </authorList>
    </citation>
    <scope>NUCLEOTIDE SEQUENCE [LARGE SCALE GENOMIC DNA]</scope>
    <source>
        <strain evidence="8">CGMCC 1.12851</strain>
    </source>
</reference>
<dbReference type="RefSeq" id="WP_188515263.1">
    <property type="nucleotide sequence ID" value="NZ_BMGD01000006.1"/>
</dbReference>
<evidence type="ECO:0000256" key="1">
    <source>
        <dbReference type="ARBA" id="ARBA00022654"/>
    </source>
</evidence>
<comment type="caution">
    <text evidence="7">The sequence shown here is derived from an EMBL/GenBank/DDBJ whole genome shotgun (WGS) entry which is preliminary data.</text>
</comment>
<dbReference type="PRINTS" id="PR01549">
    <property type="entry name" value="AUTOINDCRSYN"/>
</dbReference>
<evidence type="ECO:0000313" key="8">
    <source>
        <dbReference type="Proteomes" id="UP000614261"/>
    </source>
</evidence>
<proteinExistence type="inferred from homology"/>
<evidence type="ECO:0000256" key="3">
    <source>
        <dbReference type="ARBA" id="ARBA00022691"/>
    </source>
</evidence>
<dbReference type="Gene3D" id="3.40.630.30">
    <property type="match status" value="1"/>
</dbReference>
<dbReference type="PROSITE" id="PS51187">
    <property type="entry name" value="AUTOINDUCER_SYNTH_2"/>
    <property type="match status" value="1"/>
</dbReference>
<dbReference type="EMBL" id="BMGD01000006">
    <property type="protein sequence ID" value="GGB72809.1"/>
    <property type="molecule type" value="Genomic_DNA"/>
</dbReference>
<evidence type="ECO:0000313" key="7">
    <source>
        <dbReference type="EMBL" id="GGB72809.1"/>
    </source>
</evidence>
<organism evidence="7 8">
    <name type="scientific">Blastomonas aquatica</name>
    <dbReference type="NCBI Taxonomy" id="1510276"/>
    <lineage>
        <taxon>Bacteria</taxon>
        <taxon>Pseudomonadati</taxon>
        <taxon>Pseudomonadota</taxon>
        <taxon>Alphaproteobacteria</taxon>
        <taxon>Sphingomonadales</taxon>
        <taxon>Sphingomonadaceae</taxon>
        <taxon>Blastomonas</taxon>
    </lineage>
</organism>
<keyword evidence="4 5" id="KW-0071">Autoinducer synthesis</keyword>
<keyword evidence="3 6" id="KW-0949">S-adenosyl-L-methionine</keyword>
<dbReference type="EC" id="2.3.1.184" evidence="6"/>
<name>A0ABQ1JS06_9SPHN</name>
<keyword evidence="2 6" id="KW-0808">Transferase</keyword>
<dbReference type="Proteomes" id="UP000614261">
    <property type="component" value="Unassembled WGS sequence"/>
</dbReference>
<comment type="catalytic activity">
    <reaction evidence="6">
        <text>a fatty acyl-[ACP] + S-adenosyl-L-methionine = an N-acyl-L-homoserine lactone + S-methyl-5'-thioadenosine + holo-[ACP] + H(+)</text>
        <dbReference type="Rhea" id="RHEA:10096"/>
        <dbReference type="Rhea" id="RHEA-COMP:9685"/>
        <dbReference type="Rhea" id="RHEA-COMP:14125"/>
        <dbReference type="ChEBI" id="CHEBI:15378"/>
        <dbReference type="ChEBI" id="CHEBI:17509"/>
        <dbReference type="ChEBI" id="CHEBI:55474"/>
        <dbReference type="ChEBI" id="CHEBI:59789"/>
        <dbReference type="ChEBI" id="CHEBI:64479"/>
        <dbReference type="ChEBI" id="CHEBI:138651"/>
        <dbReference type="EC" id="2.3.1.184"/>
    </reaction>
</comment>
<gene>
    <name evidence="7" type="ORF">GCM10010833_29990</name>
</gene>
<protein>
    <recommendedName>
        <fullName evidence="6">Acyl-homoserine-lactone synthase</fullName>
        <ecNumber evidence="6">2.3.1.184</ecNumber>
    </recommendedName>
    <alternativeName>
        <fullName evidence="6">Autoinducer synthesis protein</fullName>
    </alternativeName>
</protein>
<evidence type="ECO:0000256" key="6">
    <source>
        <dbReference type="RuleBase" id="RU361135"/>
    </source>
</evidence>
<evidence type="ECO:0000256" key="2">
    <source>
        <dbReference type="ARBA" id="ARBA00022679"/>
    </source>
</evidence>
<dbReference type="InterPro" id="IPR016181">
    <property type="entry name" value="Acyl_CoA_acyltransferase"/>
</dbReference>